<protein>
    <submittedName>
        <fullName evidence="6">LLM class flavin-dependent oxidoreductase</fullName>
    </submittedName>
</protein>
<evidence type="ECO:0000256" key="2">
    <source>
        <dbReference type="ARBA" id="ARBA00022643"/>
    </source>
</evidence>
<dbReference type="PANTHER" id="PTHR42847:SF4">
    <property type="entry name" value="ALKANESULFONATE MONOOXYGENASE-RELATED"/>
    <property type="match status" value="1"/>
</dbReference>
<name>A0ABP4YA11_9ACTN</name>
<dbReference type="Pfam" id="PF00296">
    <property type="entry name" value="Bac_luciferase"/>
    <property type="match status" value="1"/>
</dbReference>
<dbReference type="Proteomes" id="UP001500218">
    <property type="component" value="Unassembled WGS sequence"/>
</dbReference>
<dbReference type="InterPro" id="IPR036661">
    <property type="entry name" value="Luciferase-like_sf"/>
</dbReference>
<organism evidence="6 7">
    <name type="scientific">Luedemannella flava</name>
    <dbReference type="NCBI Taxonomy" id="349316"/>
    <lineage>
        <taxon>Bacteria</taxon>
        <taxon>Bacillati</taxon>
        <taxon>Actinomycetota</taxon>
        <taxon>Actinomycetes</taxon>
        <taxon>Micromonosporales</taxon>
        <taxon>Micromonosporaceae</taxon>
        <taxon>Luedemannella</taxon>
    </lineage>
</organism>
<proteinExistence type="predicted"/>
<gene>
    <name evidence="6" type="ORF">GCM10009682_32960</name>
</gene>
<sequence>MRVGIIILPDQPWSVAAQRWRRAEQYGFHTAWTYDHLGWRDLVDGPWFDAVPTLTAAAGVTGRIRLGTFVASANFRHPVAFAREVTALDDISDGRLVLGLGSGGAGFDELVLGAAPLTPRQRADRFGEFVTLLDLLLREERVTWSGAFYSAVDARATPGCVQRPRVPFVVAANGPRGMALAARFGQGWVTTGTRTDNLEEWWRSVDEAADRFADAVAAAGRDPASVERHLSLDAAPVFSLSGAGFFADAVGRAAELGFTDVATHWPRESSWYAGDEAVLDEIAGTVLAKLPSDVP</sequence>
<comment type="caution">
    <text evidence="6">The sequence shown here is derived from an EMBL/GenBank/DDBJ whole genome shotgun (WGS) entry which is preliminary data.</text>
</comment>
<evidence type="ECO:0000256" key="3">
    <source>
        <dbReference type="ARBA" id="ARBA00023002"/>
    </source>
</evidence>
<keyword evidence="2" id="KW-0288">FMN</keyword>
<evidence type="ECO:0000256" key="4">
    <source>
        <dbReference type="ARBA" id="ARBA00023033"/>
    </source>
</evidence>
<feature type="domain" description="Luciferase-like" evidence="5">
    <location>
        <begin position="1"/>
        <end position="230"/>
    </location>
</feature>
<dbReference type="InterPro" id="IPR011251">
    <property type="entry name" value="Luciferase-like_dom"/>
</dbReference>
<dbReference type="InterPro" id="IPR050172">
    <property type="entry name" value="SsuD_RutA_monooxygenase"/>
</dbReference>
<accession>A0ABP4YA11</accession>
<keyword evidence="1" id="KW-0285">Flavoprotein</keyword>
<dbReference type="EMBL" id="BAAALT010000097">
    <property type="protein sequence ID" value="GAA1808615.1"/>
    <property type="molecule type" value="Genomic_DNA"/>
</dbReference>
<dbReference type="SUPFAM" id="SSF51679">
    <property type="entry name" value="Bacterial luciferase-like"/>
    <property type="match status" value="1"/>
</dbReference>
<keyword evidence="4" id="KW-0503">Monooxygenase</keyword>
<evidence type="ECO:0000256" key="1">
    <source>
        <dbReference type="ARBA" id="ARBA00022630"/>
    </source>
</evidence>
<keyword evidence="3" id="KW-0560">Oxidoreductase</keyword>
<reference evidence="7" key="1">
    <citation type="journal article" date="2019" name="Int. J. Syst. Evol. Microbiol.">
        <title>The Global Catalogue of Microorganisms (GCM) 10K type strain sequencing project: providing services to taxonomists for standard genome sequencing and annotation.</title>
        <authorList>
            <consortium name="The Broad Institute Genomics Platform"/>
            <consortium name="The Broad Institute Genome Sequencing Center for Infectious Disease"/>
            <person name="Wu L."/>
            <person name="Ma J."/>
        </authorList>
    </citation>
    <scope>NUCLEOTIDE SEQUENCE [LARGE SCALE GENOMIC DNA]</scope>
    <source>
        <strain evidence="7">JCM 13250</strain>
    </source>
</reference>
<keyword evidence="7" id="KW-1185">Reference proteome</keyword>
<evidence type="ECO:0000259" key="5">
    <source>
        <dbReference type="Pfam" id="PF00296"/>
    </source>
</evidence>
<evidence type="ECO:0000313" key="7">
    <source>
        <dbReference type="Proteomes" id="UP001500218"/>
    </source>
</evidence>
<evidence type="ECO:0000313" key="6">
    <source>
        <dbReference type="EMBL" id="GAA1808615.1"/>
    </source>
</evidence>
<dbReference type="PANTHER" id="PTHR42847">
    <property type="entry name" value="ALKANESULFONATE MONOOXYGENASE"/>
    <property type="match status" value="1"/>
</dbReference>
<dbReference type="RefSeq" id="WP_344132172.1">
    <property type="nucleotide sequence ID" value="NZ_BAAALT010000097.1"/>
</dbReference>
<dbReference type="Gene3D" id="3.20.20.30">
    <property type="entry name" value="Luciferase-like domain"/>
    <property type="match status" value="1"/>
</dbReference>